<dbReference type="Proteomes" id="UP000252893">
    <property type="component" value="Unassembled WGS sequence"/>
</dbReference>
<name>A0A366DQ27_9HYPH</name>
<dbReference type="InterPro" id="IPR005119">
    <property type="entry name" value="LysR_subst-bd"/>
</dbReference>
<dbReference type="Gene3D" id="1.10.10.10">
    <property type="entry name" value="Winged helix-like DNA-binding domain superfamily/Winged helix DNA-binding domain"/>
    <property type="match status" value="1"/>
</dbReference>
<evidence type="ECO:0000256" key="2">
    <source>
        <dbReference type="ARBA" id="ARBA00023015"/>
    </source>
</evidence>
<dbReference type="CDD" id="cd08422">
    <property type="entry name" value="PBP2_CrgA_like"/>
    <property type="match status" value="1"/>
</dbReference>
<dbReference type="PROSITE" id="PS50931">
    <property type="entry name" value="HTH_LYSR"/>
    <property type="match status" value="1"/>
</dbReference>
<dbReference type="GO" id="GO:0043565">
    <property type="term" value="F:sequence-specific DNA binding"/>
    <property type="evidence" value="ECO:0007669"/>
    <property type="project" value="TreeGrafter"/>
</dbReference>
<dbReference type="InterPro" id="IPR000847">
    <property type="entry name" value="LysR_HTH_N"/>
</dbReference>
<dbReference type="RefSeq" id="WP_113945531.1">
    <property type="nucleotide sequence ID" value="NZ_JBHEEG010000009.1"/>
</dbReference>
<proteinExistence type="inferred from homology"/>
<organism evidence="6 7">
    <name type="scientific">Pseudochrobactrum asaccharolyticum</name>
    <dbReference type="NCBI Taxonomy" id="354351"/>
    <lineage>
        <taxon>Bacteria</taxon>
        <taxon>Pseudomonadati</taxon>
        <taxon>Pseudomonadota</taxon>
        <taxon>Alphaproteobacteria</taxon>
        <taxon>Hyphomicrobiales</taxon>
        <taxon>Brucellaceae</taxon>
        <taxon>Pseudochrobactrum</taxon>
    </lineage>
</organism>
<dbReference type="PANTHER" id="PTHR30537:SF35">
    <property type="entry name" value="TRANSCRIPTIONAL REGULATORY PROTEIN"/>
    <property type="match status" value="1"/>
</dbReference>
<sequence length="306" mass="34403">MKLTSSLNQFIVLAKIAETGGLSSAARELGMTPSAVSKSLSLLEEQLGVLLVRRTTRAVTLTTHGKMFFQRVSRILADVEDALDEVGDLRSQTKGDLHISCSIAFGCSQLVGIISRYKERYPDVNIHISLDDRLVNLGEENIDIALRITDATDGPYAARMLTQIRWVYCATPQYLEQHGRPQKPQDLKPQNHQLLVYPAMTNGGAWTYWHKGTVEQIKINASLECNSSLALLNFTLAHQGIACLPTYVADKHIKNGEIEVLFPDYQAASLHTLYAMYFQSRYKNPLIRTFVDFIRDDLKNCDWGRL</sequence>
<evidence type="ECO:0000259" key="5">
    <source>
        <dbReference type="PROSITE" id="PS50931"/>
    </source>
</evidence>
<dbReference type="InterPro" id="IPR036388">
    <property type="entry name" value="WH-like_DNA-bd_sf"/>
</dbReference>
<gene>
    <name evidence="6" type="ORF">DFR47_107112</name>
</gene>
<evidence type="ECO:0000313" key="6">
    <source>
        <dbReference type="EMBL" id="RBO92213.1"/>
    </source>
</evidence>
<evidence type="ECO:0000256" key="1">
    <source>
        <dbReference type="ARBA" id="ARBA00009437"/>
    </source>
</evidence>
<dbReference type="SUPFAM" id="SSF46785">
    <property type="entry name" value="Winged helix' DNA-binding domain"/>
    <property type="match status" value="1"/>
</dbReference>
<keyword evidence="4" id="KW-0804">Transcription</keyword>
<protein>
    <submittedName>
        <fullName evidence="6">DNA-binding transcriptional LysR family regulator</fullName>
    </submittedName>
</protein>
<dbReference type="AlphaFoldDB" id="A0A366DQ27"/>
<comment type="caution">
    <text evidence="6">The sequence shown here is derived from an EMBL/GenBank/DDBJ whole genome shotgun (WGS) entry which is preliminary data.</text>
</comment>
<evidence type="ECO:0000313" key="7">
    <source>
        <dbReference type="Proteomes" id="UP000252893"/>
    </source>
</evidence>
<comment type="similarity">
    <text evidence="1">Belongs to the LysR transcriptional regulatory family.</text>
</comment>
<dbReference type="Pfam" id="PF00126">
    <property type="entry name" value="HTH_1"/>
    <property type="match status" value="1"/>
</dbReference>
<dbReference type="InterPro" id="IPR036390">
    <property type="entry name" value="WH_DNA-bd_sf"/>
</dbReference>
<keyword evidence="3 6" id="KW-0238">DNA-binding</keyword>
<dbReference type="EMBL" id="QNRH01000007">
    <property type="protein sequence ID" value="RBO92213.1"/>
    <property type="molecule type" value="Genomic_DNA"/>
</dbReference>
<evidence type="ECO:0000256" key="4">
    <source>
        <dbReference type="ARBA" id="ARBA00023163"/>
    </source>
</evidence>
<dbReference type="GO" id="GO:0006351">
    <property type="term" value="P:DNA-templated transcription"/>
    <property type="evidence" value="ECO:0007669"/>
    <property type="project" value="TreeGrafter"/>
</dbReference>
<evidence type="ECO:0000256" key="3">
    <source>
        <dbReference type="ARBA" id="ARBA00023125"/>
    </source>
</evidence>
<dbReference type="OrthoDB" id="9812435at2"/>
<dbReference type="PANTHER" id="PTHR30537">
    <property type="entry name" value="HTH-TYPE TRANSCRIPTIONAL REGULATOR"/>
    <property type="match status" value="1"/>
</dbReference>
<reference evidence="6 7" key="1">
    <citation type="submission" date="2018-06" db="EMBL/GenBank/DDBJ databases">
        <title>Genomic Encyclopedia of Type Strains, Phase IV (KMG-IV): sequencing the most valuable type-strain genomes for metagenomic binning, comparative biology and taxonomic classification.</title>
        <authorList>
            <person name="Goeker M."/>
        </authorList>
    </citation>
    <scope>NUCLEOTIDE SEQUENCE [LARGE SCALE GENOMIC DNA]</scope>
    <source>
        <strain evidence="6 7">DSM 25619</strain>
    </source>
</reference>
<accession>A0A366DQ27</accession>
<keyword evidence="7" id="KW-1185">Reference proteome</keyword>
<feature type="domain" description="HTH lysR-type" evidence="5">
    <location>
        <begin position="1"/>
        <end position="62"/>
    </location>
</feature>
<dbReference type="Gene3D" id="3.40.190.290">
    <property type="match status" value="1"/>
</dbReference>
<keyword evidence="2" id="KW-0805">Transcription regulation</keyword>
<dbReference type="Pfam" id="PF03466">
    <property type="entry name" value="LysR_substrate"/>
    <property type="match status" value="1"/>
</dbReference>
<dbReference type="InterPro" id="IPR058163">
    <property type="entry name" value="LysR-type_TF_proteobact-type"/>
</dbReference>
<dbReference type="FunFam" id="1.10.10.10:FF:000001">
    <property type="entry name" value="LysR family transcriptional regulator"/>
    <property type="match status" value="1"/>
</dbReference>
<dbReference type="GO" id="GO:0003700">
    <property type="term" value="F:DNA-binding transcription factor activity"/>
    <property type="evidence" value="ECO:0007669"/>
    <property type="project" value="InterPro"/>
</dbReference>
<dbReference type="SUPFAM" id="SSF53850">
    <property type="entry name" value="Periplasmic binding protein-like II"/>
    <property type="match status" value="1"/>
</dbReference>